<dbReference type="InterPro" id="IPR001610">
    <property type="entry name" value="PAC"/>
</dbReference>
<evidence type="ECO:0000256" key="1">
    <source>
        <dbReference type="ARBA" id="ARBA00000085"/>
    </source>
</evidence>
<feature type="domain" description="PAC" evidence="8">
    <location>
        <begin position="178"/>
        <end position="230"/>
    </location>
</feature>
<dbReference type="SMART" id="SM00086">
    <property type="entry name" value="PAC"/>
    <property type="match status" value="2"/>
</dbReference>
<dbReference type="Gene3D" id="3.30.450.20">
    <property type="entry name" value="PAS domain"/>
    <property type="match status" value="3"/>
</dbReference>
<accession>A0A0F9CYB5</accession>
<dbReference type="InterPro" id="IPR000700">
    <property type="entry name" value="PAS-assoc_C"/>
</dbReference>
<reference evidence="9" key="1">
    <citation type="journal article" date="2015" name="Nature">
        <title>Complex archaea that bridge the gap between prokaryotes and eukaryotes.</title>
        <authorList>
            <person name="Spang A."/>
            <person name="Saw J.H."/>
            <person name="Jorgensen S.L."/>
            <person name="Zaremba-Niedzwiedzka K."/>
            <person name="Martijn J."/>
            <person name="Lind A.E."/>
            <person name="van Eijk R."/>
            <person name="Schleper C."/>
            <person name="Guy L."/>
            <person name="Ettema T.J."/>
        </authorList>
    </citation>
    <scope>NUCLEOTIDE SEQUENCE</scope>
</reference>
<dbReference type="NCBIfam" id="TIGR00229">
    <property type="entry name" value="sensory_box"/>
    <property type="match status" value="3"/>
</dbReference>
<comment type="catalytic activity">
    <reaction evidence="1">
        <text>ATP + protein L-histidine = ADP + protein N-phospho-L-histidine.</text>
        <dbReference type="EC" id="2.7.13.3"/>
    </reaction>
</comment>
<keyword evidence="3" id="KW-0597">Phosphoprotein</keyword>
<evidence type="ECO:0000256" key="6">
    <source>
        <dbReference type="SAM" id="Phobius"/>
    </source>
</evidence>
<dbReference type="Pfam" id="PF08447">
    <property type="entry name" value="PAS_3"/>
    <property type="match status" value="1"/>
</dbReference>
<dbReference type="Pfam" id="PF13188">
    <property type="entry name" value="PAS_8"/>
    <property type="match status" value="1"/>
</dbReference>
<dbReference type="InterPro" id="IPR003018">
    <property type="entry name" value="GAF"/>
</dbReference>
<dbReference type="SMART" id="SM00065">
    <property type="entry name" value="GAF"/>
    <property type="match status" value="1"/>
</dbReference>
<dbReference type="PANTHER" id="PTHR43304:SF1">
    <property type="entry name" value="PAC DOMAIN-CONTAINING PROTEIN"/>
    <property type="match status" value="1"/>
</dbReference>
<comment type="caution">
    <text evidence="9">The sequence shown here is derived from an EMBL/GenBank/DDBJ whole genome shotgun (WGS) entry which is preliminary data.</text>
</comment>
<name>A0A0F9CYB5_9ZZZZ</name>
<keyword evidence="6" id="KW-1133">Transmembrane helix</keyword>
<evidence type="ECO:0000256" key="4">
    <source>
        <dbReference type="ARBA" id="ARBA00022679"/>
    </source>
</evidence>
<dbReference type="AlphaFoldDB" id="A0A0F9CYB5"/>
<protein>
    <recommendedName>
        <fullName evidence="2">histidine kinase</fullName>
        <ecNumber evidence="2">2.7.13.3</ecNumber>
    </recommendedName>
</protein>
<feature type="domain" description="PAS" evidence="7">
    <location>
        <begin position="104"/>
        <end position="159"/>
    </location>
</feature>
<keyword evidence="6" id="KW-0472">Membrane</keyword>
<feature type="domain" description="PAS" evidence="7">
    <location>
        <begin position="231"/>
        <end position="302"/>
    </location>
</feature>
<dbReference type="EMBL" id="LAZR01031242">
    <property type="protein sequence ID" value="KKL54318.1"/>
    <property type="molecule type" value="Genomic_DNA"/>
</dbReference>
<dbReference type="SUPFAM" id="SSF55781">
    <property type="entry name" value="GAF domain-like"/>
    <property type="match status" value="1"/>
</dbReference>
<evidence type="ECO:0000256" key="2">
    <source>
        <dbReference type="ARBA" id="ARBA00012438"/>
    </source>
</evidence>
<sequence>SRSYMLNEWKIIDELMLPKLVEIGHMNPGRWKHIGDTFVQVGMLDPDYSLEGFIYDPKPEPDYRWFYVALGLLIVLAVVGALARIWNKRLQWAVMQRTRELRESNKKHARIVNNLMGSFLYRHDTEGIFNYVSSSVTKVLGYSTQEFLSHFSTYLTDHPVSDKVREHTELSIQGVLQPPYEVQISHKNGDIHWFEVTEVPVYDEGGNVIAVEGIAHDVTERILGEQAIVESEQRFRDFFENAPIGFHIFGPDQIITDINDAELEMIGYTRNEIVGKKTWSDLIVPAQREQFQDHWHEIMVDGSVRNLEYSLIHKKGHLIDVILNASSRFDENGQLVNTRGSVLDITKRKRAEEIMQSIVKATAKVTGEDFLKSLVRHLASAIGCRHVLLAEIIRPDADRVRTLAVWSGGDFAENFEYDLANTPCQNVVGQKFCFHPRNVQAEFPKDLLLKEMEVESYVGIPLIDSSGNSIGLLVALHDHPIEKLPFDEPVLRIFADRAGAELERKYAEEALRESEIRHRTLFVTAKDAIFVMKDDKFIDCNSRTLELFGCTSGQIIGKTPIEFSPPKLSSSLIHA</sequence>
<dbReference type="SMART" id="SM00091">
    <property type="entry name" value="PAS"/>
    <property type="match status" value="3"/>
</dbReference>
<dbReference type="InterPro" id="IPR013655">
    <property type="entry name" value="PAS_fold_3"/>
</dbReference>
<dbReference type="Pfam" id="PF01590">
    <property type="entry name" value="GAF"/>
    <property type="match status" value="1"/>
</dbReference>
<dbReference type="SUPFAM" id="SSF55785">
    <property type="entry name" value="PYP-like sensor domain (PAS domain)"/>
    <property type="match status" value="3"/>
</dbReference>
<evidence type="ECO:0000256" key="3">
    <source>
        <dbReference type="ARBA" id="ARBA00022553"/>
    </source>
</evidence>
<feature type="transmembrane region" description="Helical" evidence="6">
    <location>
        <begin position="65"/>
        <end position="87"/>
    </location>
</feature>
<evidence type="ECO:0000256" key="5">
    <source>
        <dbReference type="ARBA" id="ARBA00022777"/>
    </source>
</evidence>
<keyword evidence="6" id="KW-0812">Transmembrane</keyword>
<evidence type="ECO:0000313" key="9">
    <source>
        <dbReference type="EMBL" id="KKL54318.1"/>
    </source>
</evidence>
<dbReference type="InterPro" id="IPR052162">
    <property type="entry name" value="Sensor_kinase/Photoreceptor"/>
</dbReference>
<feature type="non-terminal residue" evidence="9">
    <location>
        <position position="1"/>
    </location>
</feature>
<proteinExistence type="predicted"/>
<dbReference type="PANTHER" id="PTHR43304">
    <property type="entry name" value="PHYTOCHROME-LIKE PROTEIN CPH1"/>
    <property type="match status" value="1"/>
</dbReference>
<dbReference type="EC" id="2.7.13.3" evidence="2"/>
<dbReference type="PROSITE" id="PS50113">
    <property type="entry name" value="PAC"/>
    <property type="match status" value="2"/>
</dbReference>
<organism evidence="9">
    <name type="scientific">marine sediment metagenome</name>
    <dbReference type="NCBI Taxonomy" id="412755"/>
    <lineage>
        <taxon>unclassified sequences</taxon>
        <taxon>metagenomes</taxon>
        <taxon>ecological metagenomes</taxon>
    </lineage>
</organism>
<dbReference type="InterPro" id="IPR029016">
    <property type="entry name" value="GAF-like_dom_sf"/>
</dbReference>
<keyword evidence="4" id="KW-0808">Transferase</keyword>
<dbReference type="Gene3D" id="3.30.450.40">
    <property type="match status" value="1"/>
</dbReference>
<dbReference type="CDD" id="cd00130">
    <property type="entry name" value="PAS"/>
    <property type="match status" value="2"/>
</dbReference>
<evidence type="ECO:0000259" key="7">
    <source>
        <dbReference type="PROSITE" id="PS50112"/>
    </source>
</evidence>
<dbReference type="InterPro" id="IPR035965">
    <property type="entry name" value="PAS-like_dom_sf"/>
</dbReference>
<dbReference type="Pfam" id="PF13426">
    <property type="entry name" value="PAS_9"/>
    <property type="match status" value="1"/>
</dbReference>
<dbReference type="GO" id="GO:0004673">
    <property type="term" value="F:protein histidine kinase activity"/>
    <property type="evidence" value="ECO:0007669"/>
    <property type="project" value="UniProtKB-EC"/>
</dbReference>
<evidence type="ECO:0000259" key="8">
    <source>
        <dbReference type="PROSITE" id="PS50113"/>
    </source>
</evidence>
<gene>
    <name evidence="9" type="ORF">LCGC14_2266610</name>
</gene>
<keyword evidence="5" id="KW-0418">Kinase</keyword>
<dbReference type="InterPro" id="IPR000014">
    <property type="entry name" value="PAS"/>
</dbReference>
<dbReference type="PROSITE" id="PS50112">
    <property type="entry name" value="PAS"/>
    <property type="match status" value="2"/>
</dbReference>
<feature type="domain" description="PAC" evidence="8">
    <location>
        <begin position="305"/>
        <end position="357"/>
    </location>
</feature>